<organism evidence="2 3">
    <name type="scientific">Herbinix hemicellulosilytica</name>
    <dbReference type="NCBI Taxonomy" id="1564487"/>
    <lineage>
        <taxon>Bacteria</taxon>
        <taxon>Bacillati</taxon>
        <taxon>Bacillota</taxon>
        <taxon>Clostridia</taxon>
        <taxon>Lachnospirales</taxon>
        <taxon>Lachnospiraceae</taxon>
        <taxon>Herbinix</taxon>
    </lineage>
</organism>
<evidence type="ECO:0000313" key="3">
    <source>
        <dbReference type="Proteomes" id="UP000236497"/>
    </source>
</evidence>
<accession>A0A0H5SHM3</accession>
<dbReference type="AlphaFoldDB" id="A0A0H5SHM3"/>
<keyword evidence="1" id="KW-0812">Transmembrane</keyword>
<sequence length="172" mass="19758">MSKKSNKKQMKAPMNKNTKILIYALAGILILCTIVLIAIENAPNRITVENKTDKKLEYVKAYFVDEEGPFTDPIQFDMIEQDSSNSFGLERQDFSYREANLEIRFKFEGYDELFVDAGYFNDIFKGKITISFTDEGENVLLHVKASNGILPNRNIDCNEEYLVNLEEGYVDN</sequence>
<dbReference type="RefSeq" id="WP_103202429.1">
    <property type="nucleotide sequence ID" value="NZ_CVTD020000015.1"/>
</dbReference>
<gene>
    <name evidence="2" type="ORF">HHT355_1104</name>
</gene>
<feature type="transmembrane region" description="Helical" evidence="1">
    <location>
        <begin position="20"/>
        <end position="39"/>
    </location>
</feature>
<dbReference type="OrthoDB" id="9954766at2"/>
<keyword evidence="3" id="KW-1185">Reference proteome</keyword>
<dbReference type="Proteomes" id="UP000236497">
    <property type="component" value="Unassembled WGS sequence"/>
</dbReference>
<name>A0A0H5SHM3_HERHM</name>
<evidence type="ECO:0000313" key="2">
    <source>
        <dbReference type="EMBL" id="CRZ34306.1"/>
    </source>
</evidence>
<proteinExistence type="predicted"/>
<keyword evidence="1" id="KW-1133">Transmembrane helix</keyword>
<keyword evidence="1" id="KW-0472">Membrane</keyword>
<reference evidence="2 3" key="1">
    <citation type="submission" date="2015-06" db="EMBL/GenBank/DDBJ databases">
        <authorList>
            <person name="Wibberg Daniel"/>
        </authorList>
    </citation>
    <scope>NUCLEOTIDE SEQUENCE [LARGE SCALE GENOMIC DNA]</scope>
    <source>
        <strain evidence="2 3">T3/55T</strain>
    </source>
</reference>
<protein>
    <submittedName>
        <fullName evidence="2">Putative membrane protein</fullName>
    </submittedName>
</protein>
<evidence type="ECO:0000256" key="1">
    <source>
        <dbReference type="SAM" id="Phobius"/>
    </source>
</evidence>
<dbReference type="EMBL" id="CVTD020000015">
    <property type="protein sequence ID" value="CRZ34306.1"/>
    <property type="molecule type" value="Genomic_DNA"/>
</dbReference>